<dbReference type="Proteomes" id="UP000782241">
    <property type="component" value="Unassembled WGS sequence"/>
</dbReference>
<dbReference type="PROSITE" id="PS51421">
    <property type="entry name" value="RAS"/>
    <property type="match status" value="1"/>
</dbReference>
<evidence type="ECO:0008006" key="5">
    <source>
        <dbReference type="Google" id="ProtNLM"/>
    </source>
</evidence>
<dbReference type="Gene3D" id="3.40.50.300">
    <property type="entry name" value="P-loop containing nucleotide triphosphate hydrolases"/>
    <property type="match status" value="1"/>
</dbReference>
<accession>A0A9P7HBC6</accession>
<dbReference type="GO" id="GO:0005525">
    <property type="term" value="F:GTP binding"/>
    <property type="evidence" value="ECO:0007669"/>
    <property type="project" value="UniProtKB-KW"/>
</dbReference>
<evidence type="ECO:0000256" key="2">
    <source>
        <dbReference type="ARBA" id="ARBA00023134"/>
    </source>
</evidence>
<evidence type="ECO:0000256" key="1">
    <source>
        <dbReference type="ARBA" id="ARBA00022741"/>
    </source>
</evidence>
<dbReference type="InterPro" id="IPR020849">
    <property type="entry name" value="Small_GTPase_Ras-type"/>
</dbReference>
<dbReference type="AlphaFoldDB" id="A0A9P7HBC6"/>
<dbReference type="Pfam" id="PF00071">
    <property type="entry name" value="Ras"/>
    <property type="match status" value="1"/>
</dbReference>
<dbReference type="GO" id="GO:0016020">
    <property type="term" value="C:membrane"/>
    <property type="evidence" value="ECO:0007669"/>
    <property type="project" value="InterPro"/>
</dbReference>
<dbReference type="EMBL" id="JAGPUO010000001">
    <property type="protein sequence ID" value="KAG5665991.1"/>
    <property type="molecule type" value="Genomic_DNA"/>
</dbReference>
<keyword evidence="4" id="KW-1185">Reference proteome</keyword>
<protein>
    <recommendedName>
        <fullName evidence="5">GTP-binding protein</fullName>
    </recommendedName>
</protein>
<keyword evidence="2" id="KW-0342">GTP-binding</keyword>
<reference evidence="3" key="1">
    <citation type="submission" date="2021-04" db="EMBL/GenBank/DDBJ databases">
        <title>Draft genome of Fusarium avenaceum strain F156N33, isolated from an atmospheric sample in Virginia.</title>
        <authorList>
            <person name="Yang S."/>
            <person name="Vinatzer B.A."/>
            <person name="Coleman J."/>
        </authorList>
    </citation>
    <scope>NUCLEOTIDE SEQUENCE</scope>
    <source>
        <strain evidence="3">F156N33</strain>
    </source>
</reference>
<comment type="caution">
    <text evidence="3">The sequence shown here is derived from an EMBL/GenBank/DDBJ whole genome shotgun (WGS) entry which is preliminary data.</text>
</comment>
<name>A0A9P7HBC6_9HYPO</name>
<keyword evidence="1" id="KW-0547">Nucleotide-binding</keyword>
<gene>
    <name evidence="3" type="ORF">KAF25_010116</name>
</gene>
<evidence type="ECO:0000313" key="4">
    <source>
        <dbReference type="Proteomes" id="UP000782241"/>
    </source>
</evidence>
<dbReference type="GO" id="GO:0007165">
    <property type="term" value="P:signal transduction"/>
    <property type="evidence" value="ECO:0007669"/>
    <property type="project" value="InterPro"/>
</dbReference>
<dbReference type="PANTHER" id="PTHR24070">
    <property type="entry name" value="RAS, DI-RAS, AND RHEB FAMILY MEMBERS OF SMALL GTPASE SUPERFAMILY"/>
    <property type="match status" value="1"/>
</dbReference>
<dbReference type="InterPro" id="IPR027417">
    <property type="entry name" value="P-loop_NTPase"/>
</dbReference>
<dbReference type="SMART" id="SM00174">
    <property type="entry name" value="RHO"/>
    <property type="match status" value="1"/>
</dbReference>
<dbReference type="InterPro" id="IPR001806">
    <property type="entry name" value="Small_GTPase"/>
</dbReference>
<dbReference type="PRINTS" id="PR00449">
    <property type="entry name" value="RASTRNSFRMNG"/>
</dbReference>
<proteinExistence type="predicted"/>
<dbReference type="PROSITE" id="PS51419">
    <property type="entry name" value="RAB"/>
    <property type="match status" value="1"/>
</dbReference>
<dbReference type="SUPFAM" id="SSF52540">
    <property type="entry name" value="P-loop containing nucleoside triphosphate hydrolases"/>
    <property type="match status" value="1"/>
</dbReference>
<dbReference type="GO" id="GO:0003924">
    <property type="term" value="F:GTPase activity"/>
    <property type="evidence" value="ECO:0007669"/>
    <property type="project" value="InterPro"/>
</dbReference>
<sequence>MEAEYTANIIILGAPASGKKSFIRRYCEDIFTDLYDPITETSGDRRLANISGIATLINLERIPSTFIQSASEARRIEAEADALILLYDGSSPESLEELRRMQLKVLAPEVREGDEARPIAVVASKADLAEAADTDTGTGTGTAWEQGIGEGSELAVQLGARFGVTSALWGDGVKDVVEELAARVLEMKGVEKEVLMGAGS</sequence>
<dbReference type="SMART" id="SM00175">
    <property type="entry name" value="RAB"/>
    <property type="match status" value="1"/>
</dbReference>
<evidence type="ECO:0000313" key="3">
    <source>
        <dbReference type="EMBL" id="KAG5665991.1"/>
    </source>
</evidence>
<organism evidence="3 4">
    <name type="scientific">Fusarium avenaceum</name>
    <dbReference type="NCBI Taxonomy" id="40199"/>
    <lineage>
        <taxon>Eukaryota</taxon>
        <taxon>Fungi</taxon>
        <taxon>Dikarya</taxon>
        <taxon>Ascomycota</taxon>
        <taxon>Pezizomycotina</taxon>
        <taxon>Sordariomycetes</taxon>
        <taxon>Hypocreomycetidae</taxon>
        <taxon>Hypocreales</taxon>
        <taxon>Nectriaceae</taxon>
        <taxon>Fusarium</taxon>
        <taxon>Fusarium tricinctum species complex</taxon>
    </lineage>
</organism>